<reference evidence="4 5" key="1">
    <citation type="submission" date="2020-02" db="EMBL/GenBank/DDBJ databases">
        <authorList>
            <person name="Ma Q."/>
            <person name="Huang Y."/>
            <person name="Song X."/>
            <person name="Pei D."/>
        </authorList>
    </citation>
    <scope>NUCLEOTIDE SEQUENCE [LARGE SCALE GENOMIC DNA]</scope>
    <source>
        <strain evidence="4">Sxm20200214</strain>
        <tissue evidence="4">Leaf</tissue>
    </source>
</reference>
<dbReference type="InterPro" id="IPR036427">
    <property type="entry name" value="Bromodomain-like_sf"/>
</dbReference>
<dbReference type="PANTHER" id="PTHR45926">
    <property type="entry name" value="OSJNBA0053K19.4 PROTEIN"/>
    <property type="match status" value="1"/>
</dbReference>
<keyword evidence="1 2" id="KW-0103">Bromodomain</keyword>
<dbReference type="SMART" id="SM00297">
    <property type="entry name" value="BROMO"/>
    <property type="match status" value="1"/>
</dbReference>
<evidence type="ECO:0000256" key="1">
    <source>
        <dbReference type="ARBA" id="ARBA00023117"/>
    </source>
</evidence>
<proteinExistence type="predicted"/>
<sequence>MMHKYGWVFNVPVDAEGLGLHDYHIIVKEPMDLGTVRAKLEKSLYNSPLDFARDDVHGMAKSLLSVFEEKWISIESQFDNLHWKFIPQLSQQDDENELDLDIDGLDIQSSDTGSFKIMTYTCSSNPLAKTVGINTWKKLKDNSYFSLWFHSSLKTTDLNCTFGFTYMYEEDGQQTTFFLKDIAQKILTVIKKENKGRIKKITTREREGVA</sequence>
<feature type="domain" description="Bromo" evidence="3">
    <location>
        <begin position="1"/>
        <end position="54"/>
    </location>
</feature>
<evidence type="ECO:0000313" key="4">
    <source>
        <dbReference type="EMBL" id="KAG2259534.1"/>
    </source>
</evidence>
<protein>
    <recommendedName>
        <fullName evidence="3">Bromo domain-containing protein</fullName>
    </recommendedName>
</protein>
<evidence type="ECO:0000259" key="3">
    <source>
        <dbReference type="PROSITE" id="PS50014"/>
    </source>
</evidence>
<accession>A0A8X7PW80</accession>
<dbReference type="SUPFAM" id="SSF47370">
    <property type="entry name" value="Bromodomain"/>
    <property type="match status" value="1"/>
</dbReference>
<dbReference type="AlphaFoldDB" id="A0A8X7PW80"/>
<dbReference type="Gene3D" id="1.20.920.10">
    <property type="entry name" value="Bromodomain-like"/>
    <property type="match status" value="1"/>
</dbReference>
<dbReference type="OrthoDB" id="21449at2759"/>
<dbReference type="Pfam" id="PF00439">
    <property type="entry name" value="Bromodomain"/>
    <property type="match status" value="1"/>
</dbReference>
<keyword evidence="5" id="KW-1185">Reference proteome</keyword>
<evidence type="ECO:0000313" key="5">
    <source>
        <dbReference type="Proteomes" id="UP000886595"/>
    </source>
</evidence>
<organism evidence="4 5">
    <name type="scientific">Brassica carinata</name>
    <name type="common">Ethiopian mustard</name>
    <name type="synonym">Abyssinian cabbage</name>
    <dbReference type="NCBI Taxonomy" id="52824"/>
    <lineage>
        <taxon>Eukaryota</taxon>
        <taxon>Viridiplantae</taxon>
        <taxon>Streptophyta</taxon>
        <taxon>Embryophyta</taxon>
        <taxon>Tracheophyta</taxon>
        <taxon>Spermatophyta</taxon>
        <taxon>Magnoliopsida</taxon>
        <taxon>eudicotyledons</taxon>
        <taxon>Gunneridae</taxon>
        <taxon>Pentapetalae</taxon>
        <taxon>rosids</taxon>
        <taxon>malvids</taxon>
        <taxon>Brassicales</taxon>
        <taxon>Brassicaceae</taxon>
        <taxon>Brassiceae</taxon>
        <taxon>Brassica</taxon>
    </lineage>
</organism>
<dbReference type="EMBL" id="JAAMPC010000015">
    <property type="protein sequence ID" value="KAG2259534.1"/>
    <property type="molecule type" value="Genomic_DNA"/>
</dbReference>
<gene>
    <name evidence="4" type="ORF">Bca52824_078828</name>
</gene>
<name>A0A8X7PW80_BRACI</name>
<evidence type="ECO:0000256" key="2">
    <source>
        <dbReference type="PROSITE-ProRule" id="PRU00035"/>
    </source>
</evidence>
<comment type="caution">
    <text evidence="4">The sequence shown here is derived from an EMBL/GenBank/DDBJ whole genome shotgun (WGS) entry which is preliminary data.</text>
</comment>
<dbReference type="PROSITE" id="PS50014">
    <property type="entry name" value="BROMODOMAIN_2"/>
    <property type="match status" value="1"/>
</dbReference>
<dbReference type="Proteomes" id="UP000886595">
    <property type="component" value="Unassembled WGS sequence"/>
</dbReference>
<dbReference type="PRINTS" id="PR00503">
    <property type="entry name" value="BROMODOMAIN"/>
</dbReference>
<dbReference type="InterPro" id="IPR001487">
    <property type="entry name" value="Bromodomain"/>
</dbReference>